<dbReference type="AlphaFoldDB" id="I3T4R4"/>
<reference evidence="1" key="1">
    <citation type="submission" date="2012-05" db="EMBL/GenBank/DDBJ databases">
        <authorList>
            <person name="Krishnakumar V."/>
            <person name="Cheung F."/>
            <person name="Xiao Y."/>
            <person name="Chan A."/>
            <person name="Moskal W.A."/>
            <person name="Town C.D."/>
        </authorList>
    </citation>
    <scope>NUCLEOTIDE SEQUENCE</scope>
</reference>
<name>I3T4R4_LOTJA</name>
<evidence type="ECO:0000313" key="1">
    <source>
        <dbReference type="EMBL" id="AFK47506.1"/>
    </source>
</evidence>
<organism evidence="1">
    <name type="scientific">Lotus japonicus</name>
    <name type="common">Lotus corniculatus var. japonicus</name>
    <dbReference type="NCBI Taxonomy" id="34305"/>
    <lineage>
        <taxon>Eukaryota</taxon>
        <taxon>Viridiplantae</taxon>
        <taxon>Streptophyta</taxon>
        <taxon>Embryophyta</taxon>
        <taxon>Tracheophyta</taxon>
        <taxon>Spermatophyta</taxon>
        <taxon>Magnoliopsida</taxon>
        <taxon>eudicotyledons</taxon>
        <taxon>Gunneridae</taxon>
        <taxon>Pentapetalae</taxon>
        <taxon>rosids</taxon>
        <taxon>fabids</taxon>
        <taxon>Fabales</taxon>
        <taxon>Fabaceae</taxon>
        <taxon>Papilionoideae</taxon>
        <taxon>50 kb inversion clade</taxon>
        <taxon>NPAAA clade</taxon>
        <taxon>Hologalegina</taxon>
        <taxon>robinioid clade</taxon>
        <taxon>Loteae</taxon>
        <taxon>Lotus</taxon>
    </lineage>
</organism>
<protein>
    <submittedName>
        <fullName evidence="1">Uncharacterized protein</fullName>
    </submittedName>
</protein>
<dbReference type="EMBL" id="BT147712">
    <property type="protein sequence ID" value="AFK47506.1"/>
    <property type="molecule type" value="mRNA"/>
</dbReference>
<proteinExistence type="evidence at transcript level"/>
<sequence>MQSTKARPDQKPGTSMTFVLRNKLRITFDVPKMYFLVQKIDQQELVIL</sequence>
<accession>I3T4R4</accession>